<protein>
    <submittedName>
        <fullName evidence="2">Uncharacterized protein</fullName>
    </submittedName>
</protein>
<dbReference type="VEuPathDB" id="FungiDB:BO82DRAFT_138534"/>
<proteinExistence type="predicted"/>
<dbReference type="AlphaFoldDB" id="A0A319DHU9"/>
<gene>
    <name evidence="2" type="ORF">BO82DRAFT_138534</name>
</gene>
<keyword evidence="1" id="KW-0472">Membrane</keyword>
<dbReference type="GeneID" id="37132782"/>
<dbReference type="EMBL" id="KZ821722">
    <property type="protein sequence ID" value="PYH79122.1"/>
    <property type="molecule type" value="Genomic_DNA"/>
</dbReference>
<accession>A0A319DHU9</accession>
<sequence>MMSMWFKVLLPEYMVIGLGESSNDVLAAGRSFTHYRPYVFLFLKRKVSLIHCTTHFTLIHQLSTCLGTLFSLVLSAWHSTPIHLSVLFIFLFLLITFILMSPSPDAAGS</sequence>
<evidence type="ECO:0000313" key="3">
    <source>
        <dbReference type="Proteomes" id="UP000248340"/>
    </source>
</evidence>
<dbReference type="RefSeq" id="XP_025489322.1">
    <property type="nucleotide sequence ID" value="XM_025630041.1"/>
</dbReference>
<feature type="transmembrane region" description="Helical" evidence="1">
    <location>
        <begin position="58"/>
        <end position="77"/>
    </location>
</feature>
<evidence type="ECO:0000256" key="1">
    <source>
        <dbReference type="SAM" id="Phobius"/>
    </source>
</evidence>
<name>A0A319DHU9_9EURO</name>
<organism evidence="2 3">
    <name type="scientific">Aspergillus uvarum CBS 121591</name>
    <dbReference type="NCBI Taxonomy" id="1448315"/>
    <lineage>
        <taxon>Eukaryota</taxon>
        <taxon>Fungi</taxon>
        <taxon>Dikarya</taxon>
        <taxon>Ascomycota</taxon>
        <taxon>Pezizomycotina</taxon>
        <taxon>Eurotiomycetes</taxon>
        <taxon>Eurotiomycetidae</taxon>
        <taxon>Eurotiales</taxon>
        <taxon>Aspergillaceae</taxon>
        <taxon>Aspergillus</taxon>
        <taxon>Aspergillus subgen. Circumdati</taxon>
    </lineage>
</organism>
<reference evidence="2 3" key="1">
    <citation type="submission" date="2016-12" db="EMBL/GenBank/DDBJ databases">
        <title>The genomes of Aspergillus section Nigri reveals drivers in fungal speciation.</title>
        <authorList>
            <consortium name="DOE Joint Genome Institute"/>
            <person name="Vesth T.C."/>
            <person name="Nybo J."/>
            <person name="Theobald S."/>
            <person name="Brandl J."/>
            <person name="Frisvad J.C."/>
            <person name="Nielsen K.F."/>
            <person name="Lyhne E.K."/>
            <person name="Kogle M.E."/>
            <person name="Kuo A."/>
            <person name="Riley R."/>
            <person name="Clum A."/>
            <person name="Nolan M."/>
            <person name="Lipzen A."/>
            <person name="Salamov A."/>
            <person name="Henrissat B."/>
            <person name="Wiebenga A."/>
            <person name="De Vries R.P."/>
            <person name="Grigoriev I.V."/>
            <person name="Mortensen U.H."/>
            <person name="Andersen M.R."/>
            <person name="Baker S.E."/>
        </authorList>
    </citation>
    <scope>NUCLEOTIDE SEQUENCE [LARGE SCALE GENOMIC DNA]</scope>
    <source>
        <strain evidence="2 3">CBS 121591</strain>
    </source>
</reference>
<keyword evidence="1" id="KW-0812">Transmembrane</keyword>
<feature type="transmembrane region" description="Helical" evidence="1">
    <location>
        <begin position="84"/>
        <end position="103"/>
    </location>
</feature>
<keyword evidence="1" id="KW-1133">Transmembrane helix</keyword>
<keyword evidence="3" id="KW-1185">Reference proteome</keyword>
<evidence type="ECO:0000313" key="2">
    <source>
        <dbReference type="EMBL" id="PYH79122.1"/>
    </source>
</evidence>
<dbReference type="Proteomes" id="UP000248340">
    <property type="component" value="Unassembled WGS sequence"/>
</dbReference>